<evidence type="ECO:0000313" key="3">
    <source>
        <dbReference type="Proteomes" id="UP001247805"/>
    </source>
</evidence>
<dbReference type="Proteomes" id="UP001247805">
    <property type="component" value="Unassembled WGS sequence"/>
</dbReference>
<proteinExistence type="predicted"/>
<gene>
    <name evidence="2" type="ORF">RS130_10110</name>
</gene>
<comment type="caution">
    <text evidence="2">The sequence shown here is derived from an EMBL/GenBank/DDBJ whole genome shotgun (WGS) entry which is preliminary data.</text>
</comment>
<dbReference type="EMBL" id="JAWDIO010000002">
    <property type="protein sequence ID" value="MDU0354239.1"/>
    <property type="molecule type" value="Genomic_DNA"/>
</dbReference>
<evidence type="ECO:0000256" key="1">
    <source>
        <dbReference type="SAM" id="SignalP"/>
    </source>
</evidence>
<reference evidence="2 3" key="1">
    <citation type="submission" date="2023-10" db="EMBL/GenBank/DDBJ databases">
        <title>Glaciecola aquimarina strain GGW-M5 nov., isolated from a coastal seawater.</title>
        <authorList>
            <person name="Bayburt H."/>
            <person name="Kim J.M."/>
            <person name="Choi B.J."/>
            <person name="Jeon C.O."/>
        </authorList>
    </citation>
    <scope>NUCLEOTIDE SEQUENCE [LARGE SCALE GENOMIC DNA]</scope>
    <source>
        <strain evidence="2 3">KCTC 32108</strain>
    </source>
</reference>
<dbReference type="NCBIfam" id="NF038116">
    <property type="entry name" value="Sden1266_dom"/>
    <property type="match status" value="1"/>
</dbReference>
<sequence>MKKILLLAATTLFLSQPVVAAKAVNWNAKSTEKQNGQIIGESNKSAAKQLTTQSASLISKVDTDVVNLNSAEVRQSENARILTSRPYVNTLDQAFWLYDAWVTFHLDADRDGFYSHFTVEFDADTQFNRAKVYARLYLARGDIFKEYHTTSDFMIYADSNNDSFAVESELLSGFPAADYEVLIELYDANTNQLVATLDGNNDADLYLLPLESENYEQVYIEPVVVVHKSGGGIGWFSLLILPFIVAKYWMKAASAKHD</sequence>
<keyword evidence="3" id="KW-1185">Reference proteome</keyword>
<name>A0ABU3SW39_9ALTE</name>
<feature type="signal peptide" evidence="1">
    <location>
        <begin position="1"/>
        <end position="20"/>
    </location>
</feature>
<accession>A0ABU3SW39</accession>
<organism evidence="2 3">
    <name type="scientific">Paraglaciecola aquimarina</name>
    <dbReference type="NCBI Taxonomy" id="1235557"/>
    <lineage>
        <taxon>Bacteria</taxon>
        <taxon>Pseudomonadati</taxon>
        <taxon>Pseudomonadota</taxon>
        <taxon>Gammaproteobacteria</taxon>
        <taxon>Alteromonadales</taxon>
        <taxon>Alteromonadaceae</taxon>
        <taxon>Paraglaciecola</taxon>
    </lineage>
</organism>
<protein>
    <submittedName>
        <fullName evidence="2">Choice-of-anchor H family protein</fullName>
    </submittedName>
</protein>
<keyword evidence="1" id="KW-0732">Signal</keyword>
<dbReference type="RefSeq" id="WP_316025854.1">
    <property type="nucleotide sequence ID" value="NZ_JAWDIO010000002.1"/>
</dbReference>
<evidence type="ECO:0000313" key="2">
    <source>
        <dbReference type="EMBL" id="MDU0354239.1"/>
    </source>
</evidence>
<feature type="chain" id="PRO_5046944184" evidence="1">
    <location>
        <begin position="21"/>
        <end position="258"/>
    </location>
</feature>